<evidence type="ECO:0000256" key="5">
    <source>
        <dbReference type="PROSITE-ProRule" id="PRU00288"/>
    </source>
</evidence>
<dbReference type="Pfam" id="PF01412">
    <property type="entry name" value="ArfGap"/>
    <property type="match status" value="1"/>
</dbReference>
<dbReference type="InterPro" id="IPR038508">
    <property type="entry name" value="ArfGAP_dom_sf"/>
</dbReference>
<accession>A0A914MVE8</accession>
<feature type="domain" description="Arf-GAP" evidence="7">
    <location>
        <begin position="17"/>
        <end position="134"/>
    </location>
</feature>
<sequence>MANITADGNSPTPNDIEAIFKRLRIQPANKVCFDCGARNPTWSSVSYGVFICIDCSSVHRNLGVHLSFVRSTNLDTNWSWVQLRAMQVGGNANAIQFFKQHGCESSDSQIKYNSRAASLYKHRITDLATKAQHQANTNLFFDEHQRAPLLKSESSEERDFFGQPTNEDNNQKRDELFKEASLSEIPHAPMVQKKKITLGQKKGGGLGAQRIRMNFTDVEQKANEFDKAQFDRLQMQQTQQTKDDIKSSGDDNLHSLSSKFIMQSISDKKKEAIADPKKAEQAERLGLCGRNVGSGNISHSITGGIRTIQQEDVFGSKSRKGRDMTYAGSGKISDEWEVIESKGNKFGTKTALSSGFEDDEGNEEFFDAWDKTSSQKNDGASDLFQQKSKRKSPSPVPLVVTKSPSNARIGANNNGGGDEAVKKFNKAKAISSDQFFGRTGEMDMDTRANLSRFEGQNSIGSADLFGNSKGGQQQATRGWSTYSEQIPEMSDIKDSVVQIREFTEAVEMKQVAQQEAERARYLVEKAEQMKLAAITTAEGDAQASKMLAQVFSQVGDGLIELRKLEAAEEIAELLASSKNAYLKALEICYMGMSKMTEKLSGLSSSVSSYLSERY</sequence>
<evidence type="ECO:0000256" key="2">
    <source>
        <dbReference type="ARBA" id="ARBA00022723"/>
    </source>
</evidence>
<dbReference type="InterPro" id="IPR001164">
    <property type="entry name" value="ArfGAP_dom"/>
</dbReference>
<keyword evidence="1" id="KW-0343">GTPase activation</keyword>
<dbReference type="SMART" id="SM00105">
    <property type="entry name" value="ArfGap"/>
    <property type="match status" value="1"/>
</dbReference>
<dbReference type="Proteomes" id="UP000887563">
    <property type="component" value="Unplaced"/>
</dbReference>
<dbReference type="InterPro" id="IPR037278">
    <property type="entry name" value="ARFGAP/RecO"/>
</dbReference>
<keyword evidence="4" id="KW-0862">Zinc</keyword>
<dbReference type="GO" id="GO:0008270">
    <property type="term" value="F:zinc ion binding"/>
    <property type="evidence" value="ECO:0007669"/>
    <property type="project" value="UniProtKB-KW"/>
</dbReference>
<keyword evidence="3 5" id="KW-0863">Zinc-finger</keyword>
<dbReference type="PANTHER" id="PTHR45686">
    <property type="entry name" value="ADP-RIBOSYLATION FACTOR GTPASE ACTIVATING PROTEIN 3, ISOFORM H-RELATED"/>
    <property type="match status" value="1"/>
</dbReference>
<evidence type="ECO:0000256" key="6">
    <source>
        <dbReference type="SAM" id="MobiDB-lite"/>
    </source>
</evidence>
<protein>
    <submittedName>
        <fullName evidence="9">Arf-GAP domain-containing protein</fullName>
    </submittedName>
</protein>
<dbReference type="SUPFAM" id="SSF57863">
    <property type="entry name" value="ArfGap/RecO-like zinc finger"/>
    <property type="match status" value="1"/>
</dbReference>
<dbReference type="PRINTS" id="PR00405">
    <property type="entry name" value="REVINTRACTNG"/>
</dbReference>
<evidence type="ECO:0000259" key="7">
    <source>
        <dbReference type="PROSITE" id="PS50115"/>
    </source>
</evidence>
<evidence type="ECO:0000313" key="9">
    <source>
        <dbReference type="WBParaSite" id="Minc3s02834g31732"/>
    </source>
</evidence>
<dbReference type="GO" id="GO:0005096">
    <property type="term" value="F:GTPase activator activity"/>
    <property type="evidence" value="ECO:0007669"/>
    <property type="project" value="UniProtKB-KW"/>
</dbReference>
<evidence type="ECO:0000256" key="1">
    <source>
        <dbReference type="ARBA" id="ARBA00022468"/>
    </source>
</evidence>
<name>A0A914MVE8_MELIC</name>
<dbReference type="CDD" id="cd08959">
    <property type="entry name" value="ArfGap_ArfGap1_like"/>
    <property type="match status" value="1"/>
</dbReference>
<dbReference type="GO" id="GO:0048205">
    <property type="term" value="P:COPI coating of Golgi vesicle"/>
    <property type="evidence" value="ECO:0007669"/>
    <property type="project" value="TreeGrafter"/>
</dbReference>
<reference evidence="9" key="1">
    <citation type="submission" date="2022-11" db="UniProtKB">
        <authorList>
            <consortium name="WormBaseParasite"/>
        </authorList>
    </citation>
    <scope>IDENTIFICATION</scope>
</reference>
<dbReference type="Gene3D" id="1.10.220.150">
    <property type="entry name" value="Arf GTPase activating protein"/>
    <property type="match status" value="1"/>
</dbReference>
<organism evidence="8 9">
    <name type="scientific">Meloidogyne incognita</name>
    <name type="common">Southern root-knot nematode worm</name>
    <name type="synonym">Oxyuris incognita</name>
    <dbReference type="NCBI Taxonomy" id="6306"/>
    <lineage>
        <taxon>Eukaryota</taxon>
        <taxon>Metazoa</taxon>
        <taxon>Ecdysozoa</taxon>
        <taxon>Nematoda</taxon>
        <taxon>Chromadorea</taxon>
        <taxon>Rhabditida</taxon>
        <taxon>Tylenchina</taxon>
        <taxon>Tylenchomorpha</taxon>
        <taxon>Tylenchoidea</taxon>
        <taxon>Meloidogynidae</taxon>
        <taxon>Meloidogyninae</taxon>
        <taxon>Meloidogyne</taxon>
        <taxon>Meloidogyne incognita group</taxon>
    </lineage>
</organism>
<proteinExistence type="predicted"/>
<keyword evidence="2" id="KW-0479">Metal-binding</keyword>
<evidence type="ECO:0000256" key="3">
    <source>
        <dbReference type="ARBA" id="ARBA00022771"/>
    </source>
</evidence>
<dbReference type="AlphaFoldDB" id="A0A914MVE8"/>
<keyword evidence="8" id="KW-1185">Reference proteome</keyword>
<evidence type="ECO:0000256" key="4">
    <source>
        <dbReference type="ARBA" id="ARBA00022833"/>
    </source>
</evidence>
<dbReference type="GO" id="GO:0000139">
    <property type="term" value="C:Golgi membrane"/>
    <property type="evidence" value="ECO:0007669"/>
    <property type="project" value="GOC"/>
</dbReference>
<feature type="compositionally biased region" description="Polar residues" evidence="6">
    <location>
        <begin position="372"/>
        <end position="386"/>
    </location>
</feature>
<dbReference type="PROSITE" id="PS50115">
    <property type="entry name" value="ARFGAP"/>
    <property type="match status" value="1"/>
</dbReference>
<feature type="region of interest" description="Disordered" evidence="6">
    <location>
        <begin position="372"/>
        <end position="417"/>
    </location>
</feature>
<feature type="region of interest" description="Disordered" evidence="6">
    <location>
        <begin position="151"/>
        <end position="172"/>
    </location>
</feature>
<dbReference type="FunFam" id="1.10.220.150:FF:000004">
    <property type="entry name" value="Putative ADP-ribosylation factor GTPase-activating protein 2"/>
    <property type="match status" value="1"/>
</dbReference>
<dbReference type="PANTHER" id="PTHR45686:SF4">
    <property type="entry name" value="ADP-RIBOSYLATION FACTOR GTPASE ACTIVATING PROTEIN 3, ISOFORM H"/>
    <property type="match status" value="1"/>
</dbReference>
<dbReference type="WBParaSite" id="Minc3s02834g31732">
    <property type="protein sequence ID" value="Minc3s02834g31732"/>
    <property type="gene ID" value="Minc3s02834g31732"/>
</dbReference>
<evidence type="ECO:0000313" key="8">
    <source>
        <dbReference type="Proteomes" id="UP000887563"/>
    </source>
</evidence>